<dbReference type="PANTHER" id="PTHR47637">
    <property type="entry name" value="CHAPERONE SURA"/>
    <property type="match status" value="1"/>
</dbReference>
<dbReference type="InterPro" id="IPR050280">
    <property type="entry name" value="OMP_Chaperone_SurA"/>
</dbReference>
<keyword evidence="4 7" id="KW-0697">Rotamase</keyword>
<dbReference type="Gene3D" id="1.10.4030.10">
    <property type="entry name" value="Porin chaperone SurA, peptide-binding domain"/>
    <property type="match status" value="2"/>
</dbReference>
<keyword evidence="1 7" id="KW-0732">Signal</keyword>
<dbReference type="InterPro" id="IPR023058">
    <property type="entry name" value="PPIase_PpiC_CS"/>
</dbReference>
<dbReference type="Gene3D" id="3.10.50.40">
    <property type="match status" value="2"/>
</dbReference>
<dbReference type="Pfam" id="PF00639">
    <property type="entry name" value="Rotamase"/>
    <property type="match status" value="2"/>
</dbReference>
<dbReference type="PROSITE" id="PS01096">
    <property type="entry name" value="PPIC_PPIASE_1"/>
    <property type="match status" value="1"/>
</dbReference>
<keyword evidence="6 7" id="KW-0413">Isomerase</keyword>
<comment type="subcellular location">
    <subcellularLocation>
        <location evidence="7">Periplasm</location>
    </subcellularLocation>
    <text evidence="7">Is capable of associating with the outer membrane.</text>
</comment>
<dbReference type="InterPro" id="IPR023034">
    <property type="entry name" value="PPIase_SurA"/>
</dbReference>
<reference evidence="10" key="1">
    <citation type="journal article" date="2019" name="Int. J. Syst. Evol. Microbiol.">
        <title>The Global Catalogue of Microorganisms (GCM) 10K type strain sequencing project: providing services to taxonomists for standard genome sequencing and annotation.</title>
        <authorList>
            <consortium name="The Broad Institute Genomics Platform"/>
            <consortium name="The Broad Institute Genome Sequencing Center for Infectious Disease"/>
            <person name="Wu L."/>
            <person name="Ma J."/>
        </authorList>
    </citation>
    <scope>NUCLEOTIDE SEQUENCE [LARGE SCALE GENOMIC DNA]</scope>
    <source>
        <strain evidence="10">JCM 18050</strain>
    </source>
</reference>
<keyword evidence="3 7" id="KW-0574">Periplasm</keyword>
<dbReference type="PROSITE" id="PS50198">
    <property type="entry name" value="PPIC_PPIASE_2"/>
    <property type="match status" value="2"/>
</dbReference>
<dbReference type="Pfam" id="PF09312">
    <property type="entry name" value="SurA_N"/>
    <property type="match status" value="1"/>
</dbReference>
<dbReference type="GO" id="GO:0016853">
    <property type="term" value="F:isomerase activity"/>
    <property type="evidence" value="ECO:0007669"/>
    <property type="project" value="UniProtKB-KW"/>
</dbReference>
<dbReference type="SUPFAM" id="SSF109998">
    <property type="entry name" value="Triger factor/SurA peptide-binding domain-like"/>
    <property type="match status" value="1"/>
</dbReference>
<comment type="function">
    <text evidence="7">Chaperone involved in the correct folding and assembly of outer membrane proteins. Recognizes specific patterns of aromatic residues and the orientation of their side chains, which are found more frequently in integral outer membrane proteins. May act in both early periplasmic and late outer membrane-associated steps of protein maturation.</text>
</comment>
<dbReference type="InterPro" id="IPR000297">
    <property type="entry name" value="PPIase_PpiC"/>
</dbReference>
<evidence type="ECO:0000313" key="10">
    <source>
        <dbReference type="Proteomes" id="UP001500171"/>
    </source>
</evidence>
<dbReference type="PANTHER" id="PTHR47637:SF1">
    <property type="entry name" value="CHAPERONE SURA"/>
    <property type="match status" value="1"/>
</dbReference>
<evidence type="ECO:0000256" key="4">
    <source>
        <dbReference type="ARBA" id="ARBA00023110"/>
    </source>
</evidence>
<dbReference type="InterPro" id="IPR046357">
    <property type="entry name" value="PPIase_dom_sf"/>
</dbReference>
<keyword evidence="10" id="KW-1185">Reference proteome</keyword>
<protein>
    <recommendedName>
        <fullName evidence="7">Chaperone SurA</fullName>
    </recommendedName>
    <alternativeName>
        <fullName evidence="7">Peptidyl-prolyl cis-trans isomerase SurA</fullName>
        <shortName evidence="7">PPIase SurA</shortName>
        <ecNumber evidence="7">5.2.1.8</ecNumber>
    </alternativeName>
    <alternativeName>
        <fullName evidence="7">Rotamase SurA</fullName>
    </alternativeName>
</protein>
<comment type="catalytic activity">
    <reaction evidence="7">
        <text>[protein]-peptidylproline (omega=180) = [protein]-peptidylproline (omega=0)</text>
        <dbReference type="Rhea" id="RHEA:16237"/>
        <dbReference type="Rhea" id="RHEA-COMP:10747"/>
        <dbReference type="Rhea" id="RHEA-COMP:10748"/>
        <dbReference type="ChEBI" id="CHEBI:83833"/>
        <dbReference type="ChEBI" id="CHEBI:83834"/>
        <dbReference type="EC" id="5.2.1.8"/>
    </reaction>
</comment>
<feature type="chain" id="PRO_5044930517" description="Chaperone SurA" evidence="7">
    <location>
        <begin position="28"/>
        <end position="436"/>
    </location>
</feature>
<keyword evidence="2 7" id="KW-0677">Repeat</keyword>
<dbReference type="InterPro" id="IPR027304">
    <property type="entry name" value="Trigger_fact/SurA_dom_sf"/>
</dbReference>
<gene>
    <name evidence="7 9" type="primary">surA</name>
    <name evidence="9" type="ORF">GCM10023211_12610</name>
</gene>
<evidence type="ECO:0000256" key="2">
    <source>
        <dbReference type="ARBA" id="ARBA00022737"/>
    </source>
</evidence>
<evidence type="ECO:0000256" key="3">
    <source>
        <dbReference type="ARBA" id="ARBA00022764"/>
    </source>
</evidence>
<name>A0ABP9N7L1_9GAMM</name>
<dbReference type="EMBL" id="BAABHY010000001">
    <property type="protein sequence ID" value="GAA5109374.1"/>
    <property type="molecule type" value="Genomic_DNA"/>
</dbReference>
<comment type="caution">
    <text evidence="9">The sequence shown here is derived from an EMBL/GenBank/DDBJ whole genome shotgun (WGS) entry which is preliminary data.</text>
</comment>
<dbReference type="SUPFAM" id="SSF54534">
    <property type="entry name" value="FKBP-like"/>
    <property type="match status" value="2"/>
</dbReference>
<evidence type="ECO:0000256" key="1">
    <source>
        <dbReference type="ARBA" id="ARBA00022729"/>
    </source>
</evidence>
<dbReference type="Proteomes" id="UP001500171">
    <property type="component" value="Unassembled WGS sequence"/>
</dbReference>
<feature type="domain" description="PpiC" evidence="8">
    <location>
        <begin position="176"/>
        <end position="277"/>
    </location>
</feature>
<dbReference type="NCBIfam" id="NF008038">
    <property type="entry name" value="PRK10770.1"/>
    <property type="match status" value="1"/>
</dbReference>
<dbReference type="InterPro" id="IPR015391">
    <property type="entry name" value="SurA_N"/>
</dbReference>
<keyword evidence="5 7" id="KW-0143">Chaperone</keyword>
<sequence precursor="true">MIKLQKMTKKLLAILFVTLFIPLTVNAAPRVVESVVAVVNNNVILESDVNDMLKNIKATTDPKNLPDDATLKHQIIERLIIENLILQQASKSKITVSDEELTETIRNIAKENGMTLDELRGYLSSVGVSYSSYRDKMRTDMMIDHTRMNEVRQRITISDKEVEDLANTIAKQPTNNREINISHILISIPENPTKKQLDDATAKAKDVITRLQKGESFAKLAASYSNDDNALKGGSMGWHKLNELPSIFEERLVRAQKGDIIGPLRSGVGYHILKVDGTRAEAAKTVTVQEVNAKHILIKTNVLVTDEMAKQKLLDIRQSIKDGTTTFESAAKTYSEDPGSADKGGALGWNNPDRYDPAFKKGLAKLKKGEISQPIKSAFGWHLIELIDRRNVDRTDLAQKDQAYRLIFNRKFTEELQVWVQELRGDAYIKIIGEEN</sequence>
<proteinExistence type="inferred from homology"/>
<evidence type="ECO:0000259" key="8">
    <source>
        <dbReference type="PROSITE" id="PS50198"/>
    </source>
</evidence>
<accession>A0ABP9N7L1</accession>
<comment type="domain">
    <text evidence="7">The PPIase activity resides only in the second parvulin domain. The N-terminal region and the C-terminal tail are necessary and sufficient for the chaperone activity of SurA. The PPIase activity is dispensable for SurA to function as a chaperone. The N-terminal region and the C-terminal tail are also required for porin recognition.</text>
</comment>
<dbReference type="EC" id="5.2.1.8" evidence="7"/>
<evidence type="ECO:0000256" key="6">
    <source>
        <dbReference type="ARBA" id="ARBA00023235"/>
    </source>
</evidence>
<feature type="domain" description="PpiC" evidence="8">
    <location>
        <begin position="288"/>
        <end position="388"/>
    </location>
</feature>
<evidence type="ECO:0000256" key="7">
    <source>
        <dbReference type="HAMAP-Rule" id="MF_01183"/>
    </source>
</evidence>
<evidence type="ECO:0000256" key="5">
    <source>
        <dbReference type="ARBA" id="ARBA00023186"/>
    </source>
</evidence>
<feature type="signal peptide" evidence="7">
    <location>
        <begin position="1"/>
        <end position="27"/>
    </location>
</feature>
<dbReference type="HAMAP" id="MF_01183">
    <property type="entry name" value="Chaperone_SurA"/>
    <property type="match status" value="1"/>
</dbReference>
<organism evidence="9 10">
    <name type="scientific">Orbus sasakiae</name>
    <dbReference type="NCBI Taxonomy" id="1078475"/>
    <lineage>
        <taxon>Bacteria</taxon>
        <taxon>Pseudomonadati</taxon>
        <taxon>Pseudomonadota</taxon>
        <taxon>Gammaproteobacteria</taxon>
        <taxon>Orbales</taxon>
        <taxon>Orbaceae</taxon>
        <taxon>Orbus</taxon>
    </lineage>
</organism>
<evidence type="ECO:0000313" key="9">
    <source>
        <dbReference type="EMBL" id="GAA5109374.1"/>
    </source>
</evidence>